<name>A0A369BYH8_9GAMM</name>
<dbReference type="CDD" id="cd06582">
    <property type="entry name" value="TM_PBP1_LivH_like"/>
    <property type="match status" value="1"/>
</dbReference>
<dbReference type="EMBL" id="QPJY01000012">
    <property type="protein sequence ID" value="RCX26005.1"/>
    <property type="molecule type" value="Genomic_DNA"/>
</dbReference>
<dbReference type="Pfam" id="PF02653">
    <property type="entry name" value="BPD_transp_2"/>
    <property type="match status" value="1"/>
</dbReference>
<dbReference type="PANTHER" id="PTHR11795:SF447">
    <property type="entry name" value="ABC TRANSPORTER PERMEASE PROTEIN"/>
    <property type="match status" value="1"/>
</dbReference>
<organism evidence="11 12">
    <name type="scientific">Thioalbus denitrificans</name>
    <dbReference type="NCBI Taxonomy" id="547122"/>
    <lineage>
        <taxon>Bacteria</taxon>
        <taxon>Pseudomonadati</taxon>
        <taxon>Pseudomonadota</taxon>
        <taxon>Gammaproteobacteria</taxon>
        <taxon>Chromatiales</taxon>
        <taxon>Ectothiorhodospiraceae</taxon>
        <taxon>Thioalbus</taxon>
    </lineage>
</organism>
<feature type="transmembrane region" description="Helical" evidence="9">
    <location>
        <begin position="523"/>
        <end position="547"/>
    </location>
</feature>
<dbReference type="GO" id="GO:0005886">
    <property type="term" value="C:plasma membrane"/>
    <property type="evidence" value="ECO:0007669"/>
    <property type="project" value="UniProtKB-SubCell"/>
</dbReference>
<feature type="transmembrane region" description="Helical" evidence="9">
    <location>
        <begin position="439"/>
        <end position="456"/>
    </location>
</feature>
<evidence type="ECO:0000256" key="3">
    <source>
        <dbReference type="ARBA" id="ARBA00022475"/>
    </source>
</evidence>
<keyword evidence="3" id="KW-1003">Cell membrane</keyword>
<dbReference type="AlphaFoldDB" id="A0A369BYH8"/>
<dbReference type="GO" id="GO:0022857">
    <property type="term" value="F:transmembrane transporter activity"/>
    <property type="evidence" value="ECO:0007669"/>
    <property type="project" value="InterPro"/>
</dbReference>
<dbReference type="NCBIfam" id="TIGR03409">
    <property type="entry name" value="urea_trans_UrtB"/>
    <property type="match status" value="1"/>
</dbReference>
<dbReference type="InterPro" id="IPR001851">
    <property type="entry name" value="ABC_transp_permease"/>
</dbReference>
<keyword evidence="2" id="KW-0813">Transport</keyword>
<evidence type="ECO:0000313" key="11">
    <source>
        <dbReference type="EMBL" id="RCX26005.1"/>
    </source>
</evidence>
<evidence type="ECO:0000256" key="1">
    <source>
        <dbReference type="ARBA" id="ARBA00004429"/>
    </source>
</evidence>
<keyword evidence="5" id="KW-0029">Amino-acid transport</keyword>
<feature type="transmembrane region" description="Helical" evidence="9">
    <location>
        <begin position="387"/>
        <end position="405"/>
    </location>
</feature>
<dbReference type="RefSeq" id="WP_245937303.1">
    <property type="nucleotide sequence ID" value="NZ_QPJY01000012.1"/>
</dbReference>
<evidence type="ECO:0000256" key="10">
    <source>
        <dbReference type="SAM" id="SignalP"/>
    </source>
</evidence>
<dbReference type="InterPro" id="IPR052157">
    <property type="entry name" value="BCAA_transport_permease"/>
</dbReference>
<protein>
    <submittedName>
        <fullName evidence="11">Amino acid/amide ABC transporter membrane protein 1 (HAAT family)</fullName>
    </submittedName>
</protein>
<comment type="caution">
    <text evidence="11">The sequence shown here is derived from an EMBL/GenBank/DDBJ whole genome shotgun (WGS) entry which is preliminary data.</text>
</comment>
<evidence type="ECO:0000256" key="6">
    <source>
        <dbReference type="ARBA" id="ARBA00022989"/>
    </source>
</evidence>
<evidence type="ECO:0000256" key="5">
    <source>
        <dbReference type="ARBA" id="ARBA00022970"/>
    </source>
</evidence>
<evidence type="ECO:0000256" key="9">
    <source>
        <dbReference type="SAM" id="Phobius"/>
    </source>
</evidence>
<evidence type="ECO:0000256" key="7">
    <source>
        <dbReference type="ARBA" id="ARBA00023136"/>
    </source>
</evidence>
<comment type="subcellular location">
    <subcellularLocation>
        <location evidence="1">Cell inner membrane</location>
        <topology evidence="1">Multi-pass membrane protein</topology>
    </subcellularLocation>
</comment>
<dbReference type="PANTHER" id="PTHR11795">
    <property type="entry name" value="BRANCHED-CHAIN AMINO ACID TRANSPORT SYSTEM PERMEASE PROTEIN LIVH"/>
    <property type="match status" value="1"/>
</dbReference>
<evidence type="ECO:0000256" key="4">
    <source>
        <dbReference type="ARBA" id="ARBA00022692"/>
    </source>
</evidence>
<keyword evidence="4 9" id="KW-0812">Transmembrane</keyword>
<keyword evidence="10" id="KW-0732">Signal</keyword>
<comment type="similarity">
    <text evidence="8">Belongs to the binding-protein-dependent transport system permease family. LivHM subfamily.</text>
</comment>
<feature type="transmembrane region" description="Helical" evidence="9">
    <location>
        <begin position="355"/>
        <end position="375"/>
    </location>
</feature>
<accession>A0A369BYH8</accession>
<evidence type="ECO:0000256" key="8">
    <source>
        <dbReference type="ARBA" id="ARBA00037998"/>
    </source>
</evidence>
<feature type="transmembrane region" description="Helical" evidence="9">
    <location>
        <begin position="553"/>
        <end position="572"/>
    </location>
</feature>
<feature type="signal peptide" evidence="10">
    <location>
        <begin position="1"/>
        <end position="30"/>
    </location>
</feature>
<dbReference type="InterPro" id="IPR017779">
    <property type="entry name" value="ABC_UrtB_bac"/>
</dbReference>
<keyword evidence="7 9" id="KW-0472">Membrane</keyword>
<keyword evidence="6 9" id="KW-1133">Transmembrane helix</keyword>
<reference evidence="11 12" key="1">
    <citation type="submission" date="2018-07" db="EMBL/GenBank/DDBJ databases">
        <title>Genomic Encyclopedia of Type Strains, Phase IV (KMG-IV): sequencing the most valuable type-strain genomes for metagenomic binning, comparative biology and taxonomic classification.</title>
        <authorList>
            <person name="Goeker M."/>
        </authorList>
    </citation>
    <scope>NUCLEOTIDE SEQUENCE [LARGE SCALE GENOMIC DNA]</scope>
    <source>
        <strain evidence="11 12">DSM 26407</strain>
    </source>
</reference>
<evidence type="ECO:0000256" key="2">
    <source>
        <dbReference type="ARBA" id="ARBA00022448"/>
    </source>
</evidence>
<sequence>MGGNNATRLRPACILLLVLACLGSPAPGLAEATAAAVAEAGPPAPGLSAAAAADPGAMVAPGTPAEDGPVPERTFAMLVSELAGAGFREKAARVEEIAASGHPRARILLEAFLAGELYRRKSDDRLVIPAAAGGDGQPVTDAIDGSALGSVGKGDLRRVTINNSLRGQLRDAIARLSLHDPEKEVRLAAVRQMLDGLDESSLALLREAAALETAAEVRAAMEVALALGALNGGERETRLSALGVLEGNLEPAVRNHLAALTAVRDDGGFAEPDESVRTAARKVLAGIDARLELFSLAETAYFGISLGSVLLLSAIGLAITFGVMGVINMAHGEMMMLGAYTTYVVQLLMPEAIDWSLLVAVPAAFLVAGLAGVAIERGVIRFLYGRPLETLLATFGLSLVLQQLVRTVFSPLNRSVATPGWMSGSLEINSALSLTYNRMAIIVFSLMVFVALILVLKRTSLGLKVRAVTQNRAMAKAMGVRTDRVDALTFGLGSGIAGVAGVALSQLTNVGPNLGQAYIIDSFMVVVFGGVGNLLGTLVGSLTLGVANKFLEPVSGAVLAKILVLVFIILFIQKRPRGLFPQKGRAAEA</sequence>
<keyword evidence="12" id="KW-1185">Reference proteome</keyword>
<evidence type="ECO:0000313" key="12">
    <source>
        <dbReference type="Proteomes" id="UP000252707"/>
    </source>
</evidence>
<gene>
    <name evidence="11" type="ORF">DFQ59_1128</name>
</gene>
<dbReference type="GO" id="GO:0006865">
    <property type="term" value="P:amino acid transport"/>
    <property type="evidence" value="ECO:0007669"/>
    <property type="project" value="UniProtKB-KW"/>
</dbReference>
<feature type="transmembrane region" description="Helical" evidence="9">
    <location>
        <begin position="300"/>
        <end position="327"/>
    </location>
</feature>
<proteinExistence type="inferred from homology"/>
<dbReference type="Proteomes" id="UP000252707">
    <property type="component" value="Unassembled WGS sequence"/>
</dbReference>
<feature type="chain" id="PRO_5016977764" evidence="10">
    <location>
        <begin position="31"/>
        <end position="589"/>
    </location>
</feature>